<dbReference type="VEuPathDB" id="FungiDB:LCOR_11932.1"/>
<evidence type="ECO:0000313" key="3">
    <source>
        <dbReference type="Proteomes" id="UP000027586"/>
    </source>
</evidence>
<evidence type="ECO:0000256" key="1">
    <source>
        <dbReference type="SAM" id="MobiDB-lite"/>
    </source>
</evidence>
<feature type="region of interest" description="Disordered" evidence="1">
    <location>
        <begin position="87"/>
        <end position="114"/>
    </location>
</feature>
<feature type="compositionally biased region" description="Polar residues" evidence="1">
    <location>
        <begin position="93"/>
        <end position="113"/>
    </location>
</feature>
<feature type="compositionally biased region" description="Polar residues" evidence="1">
    <location>
        <begin position="127"/>
        <end position="141"/>
    </location>
</feature>
<sequence>MEYQHENVDTNAGVARNADDEHNKDDTVMKERPKKKEKRGPYQKIEPQTIIAAMTNVMRRGYDVEQASIAAQNQASHFTVRNSSIPYIVGDASSPSANQGQPPQEDPSNQAKTPINEDTDMAEALQDGQTPQGNNGTQASRYASPLSIEDQADMLPKKVEDTMKERFLQDNPSSTVRKLRKKRHEEALEDWKAFTATQQALNPTWVNEKIGDHISMQSFRIVMCSDFRVGCPIYTFRPQKSNGVTATNLRRTSRE</sequence>
<feature type="compositionally biased region" description="Basic and acidic residues" evidence="1">
    <location>
        <begin position="17"/>
        <end position="31"/>
    </location>
</feature>
<reference evidence="2" key="1">
    <citation type="submission" date="2013-08" db="EMBL/GenBank/DDBJ databases">
        <title>Gene expansion shapes genome architecture in the human pathogen Lichtheimia corymbifera: an evolutionary genomics analysis in the ancient terrestrial Mucorales (Mucoromycotina).</title>
        <authorList>
            <person name="Schwartze V.U."/>
            <person name="Winter S."/>
            <person name="Shelest E."/>
            <person name="Marcet-Houben M."/>
            <person name="Horn F."/>
            <person name="Wehner S."/>
            <person name="Hoffmann K."/>
            <person name="Riege K."/>
            <person name="Sammeth M."/>
            <person name="Nowrousian M."/>
            <person name="Valiante V."/>
            <person name="Linde J."/>
            <person name="Jacobsen I.D."/>
            <person name="Marz M."/>
            <person name="Brakhage A.A."/>
            <person name="Gabaldon T."/>
            <person name="Bocker S."/>
            <person name="Voigt K."/>
        </authorList>
    </citation>
    <scope>NUCLEOTIDE SEQUENCE [LARGE SCALE GENOMIC DNA]</scope>
    <source>
        <strain evidence="2">FSU 9682</strain>
    </source>
</reference>
<dbReference type="EMBL" id="CBTN010000144">
    <property type="protein sequence ID" value="CDH61153.1"/>
    <property type="molecule type" value="Genomic_DNA"/>
</dbReference>
<dbReference type="AlphaFoldDB" id="A0A068SFL2"/>
<organism evidence="2 3">
    <name type="scientific">Lichtheimia corymbifera JMRC:FSU:9682</name>
    <dbReference type="NCBI Taxonomy" id="1263082"/>
    <lineage>
        <taxon>Eukaryota</taxon>
        <taxon>Fungi</taxon>
        <taxon>Fungi incertae sedis</taxon>
        <taxon>Mucoromycota</taxon>
        <taxon>Mucoromycotina</taxon>
        <taxon>Mucoromycetes</taxon>
        <taxon>Mucorales</taxon>
        <taxon>Lichtheimiaceae</taxon>
        <taxon>Lichtheimia</taxon>
    </lineage>
</organism>
<feature type="region of interest" description="Disordered" evidence="1">
    <location>
        <begin position="1"/>
        <end position="48"/>
    </location>
</feature>
<evidence type="ECO:0000313" key="2">
    <source>
        <dbReference type="EMBL" id="CDH61153.1"/>
    </source>
</evidence>
<proteinExistence type="predicted"/>
<protein>
    <submittedName>
        <fullName evidence="2">Uncharacterized protein</fullName>
    </submittedName>
</protein>
<name>A0A068SFL2_9FUNG</name>
<comment type="caution">
    <text evidence="2">The sequence shown here is derived from an EMBL/GenBank/DDBJ whole genome shotgun (WGS) entry which is preliminary data.</text>
</comment>
<feature type="region of interest" description="Disordered" evidence="1">
    <location>
        <begin position="126"/>
        <end position="149"/>
    </location>
</feature>
<keyword evidence="3" id="KW-1185">Reference proteome</keyword>
<accession>A0A068SFL2</accession>
<gene>
    <name evidence="2" type="ORF">LCOR_11932.1</name>
</gene>
<dbReference type="Proteomes" id="UP000027586">
    <property type="component" value="Unassembled WGS sequence"/>
</dbReference>